<evidence type="ECO:0000256" key="5">
    <source>
        <dbReference type="ARBA" id="ARBA00023002"/>
    </source>
</evidence>
<evidence type="ECO:0000256" key="4">
    <source>
        <dbReference type="ARBA" id="ARBA00022729"/>
    </source>
</evidence>
<dbReference type="GO" id="GO:0020037">
    <property type="term" value="F:heme binding"/>
    <property type="evidence" value="ECO:0007669"/>
    <property type="project" value="InterPro"/>
</dbReference>
<dbReference type="Pfam" id="PF00034">
    <property type="entry name" value="Cytochrom_C"/>
    <property type="match status" value="1"/>
</dbReference>
<feature type="domain" description="Cytochrome c" evidence="8">
    <location>
        <begin position="125"/>
        <end position="252"/>
    </location>
</feature>
<evidence type="ECO:0000256" key="3">
    <source>
        <dbReference type="ARBA" id="ARBA00022723"/>
    </source>
</evidence>
<dbReference type="GO" id="GO:0009055">
    <property type="term" value="F:electron transfer activity"/>
    <property type="evidence" value="ECO:0007669"/>
    <property type="project" value="InterPro"/>
</dbReference>
<keyword evidence="3 7" id="KW-0479">Metal-binding</keyword>
<keyword evidence="5 9" id="KW-0560">Oxidoreductase</keyword>
<dbReference type="AlphaFoldDB" id="M2ATQ0"/>
<keyword evidence="6 7" id="KW-0408">Iron</keyword>
<dbReference type="InterPro" id="IPR051395">
    <property type="entry name" value="Cytochrome_c_Peroxidase/MauG"/>
</dbReference>
<keyword evidence="4" id="KW-0732">Signal</keyword>
<accession>M2ATQ0</accession>
<dbReference type="EMBL" id="ANMO01000266">
    <property type="protein sequence ID" value="EMB13379.1"/>
    <property type="molecule type" value="Genomic_DNA"/>
</dbReference>
<dbReference type="Pfam" id="PF03150">
    <property type="entry name" value="CCP_MauG"/>
    <property type="match status" value="1"/>
</dbReference>
<dbReference type="InterPro" id="IPR004852">
    <property type="entry name" value="Di-haem_cyt_c_peroxidsae"/>
</dbReference>
<dbReference type="EC" id="1.-.-.-" evidence="9"/>
<evidence type="ECO:0000256" key="2">
    <source>
        <dbReference type="ARBA" id="ARBA00022617"/>
    </source>
</evidence>
<evidence type="ECO:0000256" key="1">
    <source>
        <dbReference type="ARBA" id="ARBA00004196"/>
    </source>
</evidence>
<dbReference type="PANTHER" id="PTHR30600:SF10">
    <property type="entry name" value="BLL6722 PROTEIN"/>
    <property type="match status" value="1"/>
</dbReference>
<dbReference type="SUPFAM" id="SSF46626">
    <property type="entry name" value="Cytochrome c"/>
    <property type="match status" value="2"/>
</dbReference>
<reference evidence="9" key="2">
    <citation type="journal article" date="2013" name="Mar. Genomics">
        <title>Expression of sulfatases in Rhodopirellula baltica and the diversity of sulfatases in the genus Rhodopirellula.</title>
        <authorList>
            <person name="Wegner C.E."/>
            <person name="Richter-Heitmann T."/>
            <person name="Klindworth A."/>
            <person name="Klockow C."/>
            <person name="Richter M."/>
            <person name="Achstetter T."/>
            <person name="Glockner F.O."/>
            <person name="Harder J."/>
        </authorList>
    </citation>
    <scope>NUCLEOTIDE SEQUENCE [LARGE SCALE GENOMIC DNA]</scope>
    <source>
        <strain evidence="9">6C</strain>
    </source>
</reference>
<dbReference type="GO" id="GO:0030313">
    <property type="term" value="C:cell envelope"/>
    <property type="evidence" value="ECO:0007669"/>
    <property type="project" value="UniProtKB-SubCell"/>
</dbReference>
<gene>
    <name evidence="9" type="ORF">RE6C_05872</name>
</gene>
<organism evidence="9 10">
    <name type="scientific">Rhodopirellula europaea 6C</name>
    <dbReference type="NCBI Taxonomy" id="1263867"/>
    <lineage>
        <taxon>Bacteria</taxon>
        <taxon>Pseudomonadati</taxon>
        <taxon>Planctomycetota</taxon>
        <taxon>Planctomycetia</taxon>
        <taxon>Pirellulales</taxon>
        <taxon>Pirellulaceae</taxon>
        <taxon>Rhodopirellula</taxon>
    </lineage>
</organism>
<dbReference type="FunFam" id="1.10.760.10:FF:000031">
    <property type="entry name" value="Di-heme cytochrome C peroxidase"/>
    <property type="match status" value="1"/>
</dbReference>
<dbReference type="GO" id="GO:0004130">
    <property type="term" value="F:cytochrome-c peroxidase activity"/>
    <property type="evidence" value="ECO:0007669"/>
    <property type="project" value="TreeGrafter"/>
</dbReference>
<keyword evidence="9" id="KW-0575">Peroxidase</keyword>
<sequence length="446" mass="49081">MPWHRFSFCQCERRERAGFVRPMLRFNNAFLNTLNFIMTIHRFLMCAAATLVAAGPTVFAAETVSLGDPTLTAGIPGDGPLTLEQAQRFLANADNHTELNVELPKGLDAASGNIHIPEDNPITRAKIELGRQLYFDPRLSADGTISCATCHAPETGWGAPTQFGEGIRGQTGNRNSPVSFNRILSKHQFHDGRAASLEEQAVGPIANPIEMGNTHEVCVKTLADNPVYKAQFDKIFEDGVTIDNVGKALATFERAIVTGPAPYDYYAPLSAFEKTFAEDLEYLEEEPALAEQYAKLKEEAAKNPMSESSIRGMELTFGKANCTACHAGANFTDEQFHNIGVGMASENPDLGRFEVTKEEKDRGAFKTPTMRNVADTGPYMHDGSQATLEEVIEWYNKGGHPNPYLSDKMKPLNLTEQEKADLVEFMRQGLQSDFPVIEVGRLPAES</sequence>
<dbReference type="Proteomes" id="UP000011529">
    <property type="component" value="Unassembled WGS sequence"/>
</dbReference>
<dbReference type="PROSITE" id="PS51007">
    <property type="entry name" value="CYTC"/>
    <property type="match status" value="2"/>
</dbReference>
<comment type="subcellular location">
    <subcellularLocation>
        <location evidence="1">Cell envelope</location>
    </subcellularLocation>
</comment>
<name>M2ATQ0_9BACT</name>
<dbReference type="PATRIC" id="fig|1263867.3.peg.6297"/>
<comment type="caution">
    <text evidence="9">The sequence shown here is derived from an EMBL/GenBank/DDBJ whole genome shotgun (WGS) entry which is preliminary data.</text>
</comment>
<evidence type="ECO:0000313" key="9">
    <source>
        <dbReference type="EMBL" id="EMB13379.1"/>
    </source>
</evidence>
<dbReference type="GO" id="GO:0046872">
    <property type="term" value="F:metal ion binding"/>
    <property type="evidence" value="ECO:0007669"/>
    <property type="project" value="UniProtKB-KW"/>
</dbReference>
<dbReference type="PANTHER" id="PTHR30600">
    <property type="entry name" value="CYTOCHROME C PEROXIDASE-RELATED"/>
    <property type="match status" value="1"/>
</dbReference>
<reference evidence="9" key="1">
    <citation type="submission" date="2012-11" db="EMBL/GenBank/DDBJ databases">
        <title>Permanent draft genomes of Rhodopirellula europaea strain SH398 and 6C.</title>
        <authorList>
            <person name="Richter M."/>
            <person name="Richter-Heitmann T."/>
            <person name="Frank C."/>
            <person name="Harder J."/>
            <person name="Glockner F.O."/>
        </authorList>
    </citation>
    <scope>NUCLEOTIDE SEQUENCE</scope>
    <source>
        <strain evidence="9">6C</strain>
    </source>
</reference>
<dbReference type="Gene3D" id="1.10.760.10">
    <property type="entry name" value="Cytochrome c-like domain"/>
    <property type="match status" value="2"/>
</dbReference>
<proteinExistence type="predicted"/>
<keyword evidence="2 7" id="KW-0349">Heme</keyword>
<evidence type="ECO:0000259" key="8">
    <source>
        <dbReference type="PROSITE" id="PS51007"/>
    </source>
</evidence>
<protein>
    <submittedName>
        <fullName evidence="9">Di-heme cytochrome c peroxidase</fullName>
        <ecNumber evidence="9">1.-.-.-</ecNumber>
    </submittedName>
</protein>
<evidence type="ECO:0000256" key="7">
    <source>
        <dbReference type="PROSITE-ProRule" id="PRU00433"/>
    </source>
</evidence>
<feature type="domain" description="Cytochrome c" evidence="8">
    <location>
        <begin position="307"/>
        <end position="430"/>
    </location>
</feature>
<evidence type="ECO:0000256" key="6">
    <source>
        <dbReference type="ARBA" id="ARBA00023004"/>
    </source>
</evidence>
<evidence type="ECO:0000313" key="10">
    <source>
        <dbReference type="Proteomes" id="UP000011529"/>
    </source>
</evidence>
<keyword evidence="10" id="KW-1185">Reference proteome</keyword>
<dbReference type="InterPro" id="IPR009056">
    <property type="entry name" value="Cyt_c-like_dom"/>
</dbReference>
<dbReference type="InterPro" id="IPR036909">
    <property type="entry name" value="Cyt_c-like_dom_sf"/>
</dbReference>